<accession>A0A238Z514</accession>
<evidence type="ECO:0000256" key="2">
    <source>
        <dbReference type="ARBA" id="ARBA00022771"/>
    </source>
</evidence>
<organism evidence="6 7">
    <name type="scientific">Humidesulfovibrio mexicanus</name>
    <dbReference type="NCBI Taxonomy" id="147047"/>
    <lineage>
        <taxon>Bacteria</taxon>
        <taxon>Pseudomonadati</taxon>
        <taxon>Thermodesulfobacteriota</taxon>
        <taxon>Desulfovibrionia</taxon>
        <taxon>Desulfovibrionales</taxon>
        <taxon>Desulfovibrionaceae</taxon>
        <taxon>Humidesulfovibrio</taxon>
    </lineage>
</organism>
<dbReference type="SUPFAM" id="SSF143555">
    <property type="entry name" value="FwdE-like"/>
    <property type="match status" value="1"/>
</dbReference>
<evidence type="ECO:0000313" key="6">
    <source>
        <dbReference type="EMBL" id="SNR78058.1"/>
    </source>
</evidence>
<sequence length="201" mass="22501">MPCMISPEQISACIAFHGHECPGLAIGIRAAELALRELGPAGPDLVAVCETDMCGVDAIMMLTNCTVGKGNLVFRDLGKMAFTFHRRGGPGFRAVLRPQSRRGMDEHMVPLMRKDIDGRATDAERQELLDLRKQMQRSFMAMELEDMFDITKLESLPPRPPSILESLVCDTCGERVMESRTRRFQGRTLCIPCFEAVEQKR</sequence>
<name>A0A238Z514_9BACT</name>
<keyword evidence="1" id="KW-0479">Metal-binding</keyword>
<dbReference type="InterPro" id="IPR003814">
    <property type="entry name" value="FmdEsu_dom"/>
</dbReference>
<evidence type="ECO:0000259" key="4">
    <source>
        <dbReference type="Pfam" id="PF01258"/>
    </source>
</evidence>
<feature type="domain" description="Zinc finger DksA/TraR C4-type" evidence="4">
    <location>
        <begin position="169"/>
        <end position="199"/>
    </location>
</feature>
<dbReference type="InterPro" id="IPR026328">
    <property type="entry name" value="FmdE"/>
</dbReference>
<protein>
    <submittedName>
        <fullName evidence="6">Formylmethanofuran dehydrogenase subunit E</fullName>
    </submittedName>
</protein>
<evidence type="ECO:0000313" key="7">
    <source>
        <dbReference type="Proteomes" id="UP000198324"/>
    </source>
</evidence>
<dbReference type="PIRSF" id="PIRSF006578">
    <property type="entry name" value="FwdE"/>
    <property type="match status" value="1"/>
</dbReference>
<dbReference type="Pfam" id="PF01258">
    <property type="entry name" value="zf-dskA_traR"/>
    <property type="match status" value="1"/>
</dbReference>
<dbReference type="Proteomes" id="UP000198324">
    <property type="component" value="Unassembled WGS sequence"/>
</dbReference>
<dbReference type="OrthoDB" id="9804309at2"/>
<evidence type="ECO:0000256" key="3">
    <source>
        <dbReference type="ARBA" id="ARBA00022833"/>
    </source>
</evidence>
<dbReference type="Pfam" id="PF02663">
    <property type="entry name" value="FmdE"/>
    <property type="match status" value="1"/>
</dbReference>
<reference evidence="6 7" key="1">
    <citation type="submission" date="2017-06" db="EMBL/GenBank/DDBJ databases">
        <authorList>
            <person name="Kim H.J."/>
            <person name="Triplett B.A."/>
        </authorList>
    </citation>
    <scope>NUCLEOTIDE SEQUENCE [LARGE SCALE GENOMIC DNA]</scope>
    <source>
        <strain evidence="6 7">DSM 13116</strain>
    </source>
</reference>
<keyword evidence="2" id="KW-0863">Zinc-finger</keyword>
<dbReference type="RefSeq" id="WP_089272787.1">
    <property type="nucleotide sequence ID" value="NZ_FZOC01000002.1"/>
</dbReference>
<dbReference type="InterPro" id="IPR000962">
    <property type="entry name" value="Znf_DskA_TraR"/>
</dbReference>
<keyword evidence="3" id="KW-0862">Zinc</keyword>
<dbReference type="GO" id="GO:0008270">
    <property type="term" value="F:zinc ion binding"/>
    <property type="evidence" value="ECO:0007669"/>
    <property type="project" value="UniProtKB-KW"/>
</dbReference>
<gene>
    <name evidence="6" type="ORF">SAMN04488503_1232</name>
</gene>
<dbReference type="AlphaFoldDB" id="A0A238Z514"/>
<dbReference type="Gene3D" id="3.30.1330.130">
    <property type="match status" value="1"/>
</dbReference>
<dbReference type="InterPro" id="IPR053194">
    <property type="entry name" value="tRNA_methyltr_O"/>
</dbReference>
<proteinExistence type="predicted"/>
<feature type="domain" description="Formylmethanofuran dehydrogenase subunit E" evidence="5">
    <location>
        <begin position="16"/>
        <end position="149"/>
    </location>
</feature>
<evidence type="ECO:0000259" key="5">
    <source>
        <dbReference type="Pfam" id="PF02663"/>
    </source>
</evidence>
<keyword evidence="7" id="KW-1185">Reference proteome</keyword>
<evidence type="ECO:0000256" key="1">
    <source>
        <dbReference type="ARBA" id="ARBA00022723"/>
    </source>
</evidence>
<dbReference type="EMBL" id="FZOC01000002">
    <property type="protein sequence ID" value="SNR78058.1"/>
    <property type="molecule type" value="Genomic_DNA"/>
</dbReference>
<dbReference type="PANTHER" id="PTHR39418">
    <property type="entry name" value="DEHYDROGENASE-RELATED"/>
    <property type="match status" value="1"/>
</dbReference>
<dbReference type="PANTHER" id="PTHR39418:SF1">
    <property type="entry name" value="DEHYDROGENASE"/>
    <property type="match status" value="1"/>
</dbReference>